<keyword evidence="3" id="KW-1185">Reference proteome</keyword>
<dbReference type="Proteomes" id="UP001401887">
    <property type="component" value="Unassembled WGS sequence"/>
</dbReference>
<gene>
    <name evidence="2" type="ORF">Dcar01_00455</name>
</gene>
<sequence length="352" mass="38365">MKRLPPLLTLALSATAHADPNAPLIFQMQPQQYHTYQNDPPPPLTLTLTLKNPTGQAVALKCLAPGGPVLKRFTAYQNYQPVNGLEHLGQMQPTGSAPTCREVGEVITVPARTTFTYTRALGPQKVGAQVEYAAGWNVSLRPGFGWLQRAYASALVVPENRPIPTPNPRAYQDALDASHAQWQTRTSRDVPADQRLSFRLADEVSRQAFLAELKKRGLDPSKIDIEVAPPVRFPARPTLAHTAAVTVTPMNKGYTFTMKVTNRTGGPLKTFQSVCEPLAIERVSSGLRVWQVGNGPCPAMAPAAILLQPGQSTTREAKWDGTNSLGQRVPPGQYRVRMGLGQFVGETVFTVK</sequence>
<evidence type="ECO:0000256" key="1">
    <source>
        <dbReference type="SAM" id="SignalP"/>
    </source>
</evidence>
<feature type="chain" id="PRO_5046457915" description="FlgD Ig-like domain-containing protein" evidence="1">
    <location>
        <begin position="19"/>
        <end position="352"/>
    </location>
</feature>
<feature type="signal peptide" evidence="1">
    <location>
        <begin position="1"/>
        <end position="18"/>
    </location>
</feature>
<proteinExistence type="predicted"/>
<accession>A0ABP9W326</accession>
<dbReference type="InterPro" id="IPR038144">
    <property type="entry name" value="IPI"/>
</dbReference>
<protein>
    <recommendedName>
        <fullName evidence="4">FlgD Ig-like domain-containing protein</fullName>
    </recommendedName>
</protein>
<comment type="caution">
    <text evidence="2">The sequence shown here is derived from an EMBL/GenBank/DDBJ whole genome shotgun (WGS) entry which is preliminary data.</text>
</comment>
<name>A0ABP9W326_9DEIO</name>
<dbReference type="RefSeq" id="WP_345460258.1">
    <property type="nucleotide sequence ID" value="NZ_BAABRP010000001.1"/>
</dbReference>
<evidence type="ECO:0008006" key="4">
    <source>
        <dbReference type="Google" id="ProtNLM"/>
    </source>
</evidence>
<dbReference type="EMBL" id="BAABRP010000001">
    <property type="protein sequence ID" value="GAA5511742.1"/>
    <property type="molecule type" value="Genomic_DNA"/>
</dbReference>
<reference evidence="2 3" key="1">
    <citation type="submission" date="2024-02" db="EMBL/GenBank/DDBJ databases">
        <title>Deinococcus carri NBRC 110142.</title>
        <authorList>
            <person name="Ichikawa N."/>
            <person name="Katano-Makiyama Y."/>
            <person name="Hidaka K."/>
        </authorList>
    </citation>
    <scope>NUCLEOTIDE SEQUENCE [LARGE SCALE GENOMIC DNA]</scope>
    <source>
        <strain evidence="2 3">NBRC 110142</strain>
    </source>
</reference>
<evidence type="ECO:0000313" key="2">
    <source>
        <dbReference type="EMBL" id="GAA5511742.1"/>
    </source>
</evidence>
<keyword evidence="1" id="KW-0732">Signal</keyword>
<evidence type="ECO:0000313" key="3">
    <source>
        <dbReference type="Proteomes" id="UP001401887"/>
    </source>
</evidence>
<dbReference type="Gene3D" id="2.60.40.2360">
    <property type="entry name" value="Intracellular proteinase inhibitor BsuPI"/>
    <property type="match status" value="1"/>
</dbReference>
<organism evidence="2 3">
    <name type="scientific">Deinococcus carri</name>
    <dbReference type="NCBI Taxonomy" id="1211323"/>
    <lineage>
        <taxon>Bacteria</taxon>
        <taxon>Thermotogati</taxon>
        <taxon>Deinococcota</taxon>
        <taxon>Deinococci</taxon>
        <taxon>Deinococcales</taxon>
        <taxon>Deinococcaceae</taxon>
        <taxon>Deinococcus</taxon>
    </lineage>
</organism>